<keyword evidence="3" id="KW-1185">Reference proteome</keyword>
<name>A0ABW9J1X4_9SPHI</name>
<protein>
    <submittedName>
        <fullName evidence="2">Uncharacterized protein</fullName>
    </submittedName>
</protein>
<dbReference type="RefSeq" id="WP_138721672.1">
    <property type="nucleotide sequence ID" value="NZ_SSHJ02000001.1"/>
</dbReference>
<feature type="transmembrane region" description="Helical" evidence="1">
    <location>
        <begin position="24"/>
        <end position="45"/>
    </location>
</feature>
<dbReference type="Proteomes" id="UP001517247">
    <property type="component" value="Unassembled WGS sequence"/>
</dbReference>
<sequence length="119" mass="13704">MPRKPKTDDREPLERLKDLIGFKWSYVITALIGLYVPVFGIGYFFGGINARSEAKETTSANNNTSTEEITSVVRGYERIVGEYIKEQKRMRDSIDNLENTVHLYQRISNSKNNGRKTKK</sequence>
<comment type="caution">
    <text evidence="2">The sequence shown here is derived from an EMBL/GenBank/DDBJ whole genome shotgun (WGS) entry which is preliminary data.</text>
</comment>
<keyword evidence="1" id="KW-0812">Transmembrane</keyword>
<keyword evidence="1" id="KW-1133">Transmembrane helix</keyword>
<evidence type="ECO:0000256" key="1">
    <source>
        <dbReference type="SAM" id="Phobius"/>
    </source>
</evidence>
<reference evidence="2 3" key="1">
    <citation type="submission" date="2024-12" db="EMBL/GenBank/DDBJ databases">
        <authorList>
            <person name="Hu S."/>
        </authorList>
    </citation>
    <scope>NUCLEOTIDE SEQUENCE [LARGE SCALE GENOMIC DNA]</scope>
    <source>
        <strain evidence="2 3">THG-T11</strain>
    </source>
</reference>
<accession>A0ABW9J1X4</accession>
<keyword evidence="1" id="KW-0472">Membrane</keyword>
<dbReference type="EMBL" id="SSHJ02000001">
    <property type="protein sequence ID" value="MFN0254523.1"/>
    <property type="molecule type" value="Genomic_DNA"/>
</dbReference>
<gene>
    <name evidence="2" type="ORF">E6A44_003015</name>
</gene>
<evidence type="ECO:0000313" key="2">
    <source>
        <dbReference type="EMBL" id="MFN0254523.1"/>
    </source>
</evidence>
<organism evidence="2 3">
    <name type="scientific">Pedobacter ureilyticus</name>
    <dbReference type="NCBI Taxonomy" id="1393051"/>
    <lineage>
        <taxon>Bacteria</taxon>
        <taxon>Pseudomonadati</taxon>
        <taxon>Bacteroidota</taxon>
        <taxon>Sphingobacteriia</taxon>
        <taxon>Sphingobacteriales</taxon>
        <taxon>Sphingobacteriaceae</taxon>
        <taxon>Pedobacter</taxon>
    </lineage>
</organism>
<evidence type="ECO:0000313" key="3">
    <source>
        <dbReference type="Proteomes" id="UP001517247"/>
    </source>
</evidence>
<proteinExistence type="predicted"/>